<gene>
    <name evidence="1" type="ORF">AVEN_147878_1</name>
</gene>
<sequence>MLFEVSPQEKVHWSQIRFFYFESKLIETEESSANEHCINDNSSIDVPSSSQLLSHHCLKRTLLQISVLQFRKKGNSHWAINEGIRRRRPGMLNDSVTLLYDNTHTARKTQELLQKFKWGVWNNPHAP</sequence>
<dbReference type="OrthoDB" id="2113341at2759"/>
<comment type="caution">
    <text evidence="1">The sequence shown here is derived from an EMBL/GenBank/DDBJ whole genome shotgun (WGS) entry which is preliminary data.</text>
</comment>
<reference evidence="1 2" key="1">
    <citation type="journal article" date="2019" name="Sci. Rep.">
        <title>Orb-weaving spider Araneus ventricosus genome elucidates the spidroin gene catalogue.</title>
        <authorList>
            <person name="Kono N."/>
            <person name="Nakamura H."/>
            <person name="Ohtoshi R."/>
            <person name="Moran D.A.P."/>
            <person name="Shinohara A."/>
            <person name="Yoshida Y."/>
            <person name="Fujiwara M."/>
            <person name="Mori M."/>
            <person name="Tomita M."/>
            <person name="Arakawa K."/>
        </authorList>
    </citation>
    <scope>NUCLEOTIDE SEQUENCE [LARGE SCALE GENOMIC DNA]</scope>
</reference>
<organism evidence="1 2">
    <name type="scientific">Araneus ventricosus</name>
    <name type="common">Orbweaver spider</name>
    <name type="synonym">Epeira ventricosa</name>
    <dbReference type="NCBI Taxonomy" id="182803"/>
    <lineage>
        <taxon>Eukaryota</taxon>
        <taxon>Metazoa</taxon>
        <taxon>Ecdysozoa</taxon>
        <taxon>Arthropoda</taxon>
        <taxon>Chelicerata</taxon>
        <taxon>Arachnida</taxon>
        <taxon>Araneae</taxon>
        <taxon>Araneomorphae</taxon>
        <taxon>Entelegynae</taxon>
        <taxon>Araneoidea</taxon>
        <taxon>Araneidae</taxon>
        <taxon>Araneus</taxon>
    </lineage>
</organism>
<accession>A0A4Y2X0M4</accession>
<name>A0A4Y2X0M4_ARAVE</name>
<evidence type="ECO:0000313" key="2">
    <source>
        <dbReference type="Proteomes" id="UP000499080"/>
    </source>
</evidence>
<dbReference type="Proteomes" id="UP000499080">
    <property type="component" value="Unassembled WGS sequence"/>
</dbReference>
<dbReference type="EMBL" id="BGPR01068568">
    <property type="protein sequence ID" value="GBO42474.1"/>
    <property type="molecule type" value="Genomic_DNA"/>
</dbReference>
<protein>
    <submittedName>
        <fullName evidence="1">Uncharacterized protein</fullName>
    </submittedName>
</protein>
<keyword evidence="2" id="KW-1185">Reference proteome</keyword>
<proteinExistence type="predicted"/>
<dbReference type="AlphaFoldDB" id="A0A4Y2X0M4"/>
<evidence type="ECO:0000313" key="1">
    <source>
        <dbReference type="EMBL" id="GBO42474.1"/>
    </source>
</evidence>